<feature type="transmembrane region" description="Helical" evidence="2">
    <location>
        <begin position="252"/>
        <end position="271"/>
    </location>
</feature>
<comment type="caution">
    <text evidence="3">The sequence shown here is derived from an EMBL/GenBank/DDBJ whole genome shotgun (WGS) entry which is preliminary data.</text>
</comment>
<dbReference type="GO" id="GO:0005886">
    <property type="term" value="C:plasma membrane"/>
    <property type="evidence" value="ECO:0007669"/>
    <property type="project" value="TreeGrafter"/>
</dbReference>
<keyword evidence="2" id="KW-0812">Transmembrane</keyword>
<dbReference type="PANTHER" id="PTHR11328">
    <property type="entry name" value="MAJOR FACILITATOR SUPERFAMILY DOMAIN-CONTAINING PROTEIN"/>
    <property type="match status" value="1"/>
</dbReference>
<accession>A0AAW1CHM0</accession>
<dbReference type="Pfam" id="PF13347">
    <property type="entry name" value="MFS_2"/>
    <property type="match status" value="1"/>
</dbReference>
<comment type="similarity">
    <text evidence="1">Belongs to the major facilitator superfamily.</text>
</comment>
<feature type="transmembrane region" description="Helical" evidence="2">
    <location>
        <begin position="52"/>
        <end position="77"/>
    </location>
</feature>
<dbReference type="AlphaFoldDB" id="A0AAW1CHM0"/>
<feature type="transmembrane region" description="Helical" evidence="2">
    <location>
        <begin position="377"/>
        <end position="400"/>
    </location>
</feature>
<keyword evidence="4" id="KW-1185">Reference proteome</keyword>
<feature type="transmembrane region" description="Helical" evidence="2">
    <location>
        <begin position="155"/>
        <end position="176"/>
    </location>
</feature>
<dbReference type="EMBL" id="JAPXFL010000013">
    <property type="protein sequence ID" value="KAK9497867.1"/>
    <property type="molecule type" value="Genomic_DNA"/>
</dbReference>
<dbReference type="InterPro" id="IPR039672">
    <property type="entry name" value="MFS_2"/>
</dbReference>
<dbReference type="InterPro" id="IPR036259">
    <property type="entry name" value="MFS_trans_sf"/>
</dbReference>
<evidence type="ECO:0000313" key="4">
    <source>
        <dbReference type="Proteomes" id="UP001461498"/>
    </source>
</evidence>
<feature type="transmembrane region" description="Helical" evidence="2">
    <location>
        <begin position="196"/>
        <end position="221"/>
    </location>
</feature>
<protein>
    <recommendedName>
        <fullName evidence="5">Major facilitator superfamily domain-containing protein 12</fullName>
    </recommendedName>
</protein>
<feature type="transmembrane region" description="Helical" evidence="2">
    <location>
        <begin position="315"/>
        <end position="334"/>
    </location>
</feature>
<evidence type="ECO:0008006" key="5">
    <source>
        <dbReference type="Google" id="ProtNLM"/>
    </source>
</evidence>
<keyword evidence="2" id="KW-0472">Membrane</keyword>
<sequence length="447" mass="49745">MEHERSPLLKPNNLKLKDKLIYGLGHIHNDICAALWFSYGLIYFQIATDSNAILSGSLILLGQIVDAAATPLAGYVIDLTSNKLLWHMIGSLATVISFPIIFTVCKFCGGIYDVGIYFGVAVSIFQIGWALIQISHLAILPEMSRDHSDRTNLTSYRYSGSMAAYILVQLIAWGLFNKSYTENESLLGPSDLQTFLDISLIVDLIGALCSSIFIFYGIFYIRNGTSLSIKTRAISKTLVWDIIFSSKLYKVAGLYTCSRLYLNLTMIYMPLFLNDVVLLQKRLVATVPLVMFTSAVIASLVYNTFNKICHLKYKSVFFGAWLASISGNILLMAYEQNDEDLSSIFLAAALFGIGSSLAIIISLTLAVNLVEPGTIDGFIFSAVTFADKLINGLVVFIIEYLKCSNKLDCPYYYWNIMVFINGAVITISLIFIYMINVRDVFSNQSNK</sequence>
<feature type="transmembrane region" description="Helical" evidence="2">
    <location>
        <begin position="346"/>
        <end position="370"/>
    </location>
</feature>
<feature type="transmembrane region" description="Helical" evidence="2">
    <location>
        <begin position="84"/>
        <end position="102"/>
    </location>
</feature>
<dbReference type="SUPFAM" id="SSF103473">
    <property type="entry name" value="MFS general substrate transporter"/>
    <property type="match status" value="1"/>
</dbReference>
<feature type="transmembrane region" description="Helical" evidence="2">
    <location>
        <begin position="114"/>
        <end position="134"/>
    </location>
</feature>
<feature type="transmembrane region" description="Helical" evidence="2">
    <location>
        <begin position="412"/>
        <end position="435"/>
    </location>
</feature>
<evidence type="ECO:0000313" key="3">
    <source>
        <dbReference type="EMBL" id="KAK9497867.1"/>
    </source>
</evidence>
<organism evidence="3 4">
    <name type="scientific">Rhynocoris fuscipes</name>
    <dbReference type="NCBI Taxonomy" id="488301"/>
    <lineage>
        <taxon>Eukaryota</taxon>
        <taxon>Metazoa</taxon>
        <taxon>Ecdysozoa</taxon>
        <taxon>Arthropoda</taxon>
        <taxon>Hexapoda</taxon>
        <taxon>Insecta</taxon>
        <taxon>Pterygota</taxon>
        <taxon>Neoptera</taxon>
        <taxon>Paraneoptera</taxon>
        <taxon>Hemiptera</taxon>
        <taxon>Heteroptera</taxon>
        <taxon>Panheteroptera</taxon>
        <taxon>Cimicomorpha</taxon>
        <taxon>Reduviidae</taxon>
        <taxon>Harpactorinae</taxon>
        <taxon>Harpactorini</taxon>
        <taxon>Rhynocoris</taxon>
    </lineage>
</organism>
<feature type="transmembrane region" description="Helical" evidence="2">
    <location>
        <begin position="283"/>
        <end position="303"/>
    </location>
</feature>
<dbReference type="GO" id="GO:0015293">
    <property type="term" value="F:symporter activity"/>
    <property type="evidence" value="ECO:0007669"/>
    <property type="project" value="InterPro"/>
</dbReference>
<dbReference type="PANTHER" id="PTHR11328:SF49">
    <property type="entry name" value="MAJOR FACILITATOR SUPERFAMILY DOMAIN-CONTAINING PROTEIN 12-LIKE PROTEIN"/>
    <property type="match status" value="1"/>
</dbReference>
<reference evidence="3 4" key="1">
    <citation type="submission" date="2022-12" db="EMBL/GenBank/DDBJ databases">
        <title>Chromosome-level genome assembly of true bugs.</title>
        <authorList>
            <person name="Ma L."/>
            <person name="Li H."/>
        </authorList>
    </citation>
    <scope>NUCLEOTIDE SEQUENCE [LARGE SCALE GENOMIC DNA]</scope>
    <source>
        <strain evidence="3">Lab_2022b</strain>
    </source>
</reference>
<evidence type="ECO:0000256" key="2">
    <source>
        <dbReference type="SAM" id="Phobius"/>
    </source>
</evidence>
<evidence type="ECO:0000256" key="1">
    <source>
        <dbReference type="ARBA" id="ARBA00008335"/>
    </source>
</evidence>
<gene>
    <name evidence="3" type="ORF">O3M35_003777</name>
</gene>
<feature type="transmembrane region" description="Helical" evidence="2">
    <location>
        <begin position="20"/>
        <end position="46"/>
    </location>
</feature>
<name>A0AAW1CHM0_9HEMI</name>
<keyword evidence="2" id="KW-1133">Transmembrane helix</keyword>
<dbReference type="GO" id="GO:0008643">
    <property type="term" value="P:carbohydrate transport"/>
    <property type="evidence" value="ECO:0007669"/>
    <property type="project" value="InterPro"/>
</dbReference>
<dbReference type="Proteomes" id="UP001461498">
    <property type="component" value="Unassembled WGS sequence"/>
</dbReference>
<proteinExistence type="inferred from homology"/>